<feature type="compositionally biased region" description="Low complexity" evidence="3">
    <location>
        <begin position="1"/>
        <end position="11"/>
    </location>
</feature>
<accession>A0A058Z9X0</accession>
<dbReference type="Gene3D" id="6.10.250.1770">
    <property type="match status" value="1"/>
</dbReference>
<dbReference type="eggNOG" id="KOG4008">
    <property type="taxonomic scope" value="Eukaryota"/>
</dbReference>
<dbReference type="Pfam" id="PF12923">
    <property type="entry name" value="RRP7"/>
    <property type="match status" value="1"/>
</dbReference>
<comment type="similarity">
    <text evidence="1">Belongs to the RRP7 family.</text>
</comment>
<evidence type="ECO:0000256" key="2">
    <source>
        <dbReference type="SAM" id="Coils"/>
    </source>
</evidence>
<evidence type="ECO:0000259" key="4">
    <source>
        <dbReference type="Pfam" id="PF12923"/>
    </source>
</evidence>
<keyword evidence="2" id="KW-0175">Coiled coil</keyword>
<feature type="domain" description="Ribosomal RNA-processing protein 7 C-terminal" evidence="4">
    <location>
        <begin position="229"/>
        <end position="351"/>
    </location>
</feature>
<protein>
    <recommendedName>
        <fullName evidence="8">Ribosomal RNA-processing protein 7 C-terminal domain-containing protein</fullName>
    </recommendedName>
</protein>
<organism evidence="6">
    <name type="scientific">Fonticula alba</name>
    <name type="common">Slime mold</name>
    <dbReference type="NCBI Taxonomy" id="691883"/>
    <lineage>
        <taxon>Eukaryota</taxon>
        <taxon>Rotosphaerida</taxon>
        <taxon>Fonticulaceae</taxon>
        <taxon>Fonticula</taxon>
    </lineage>
</organism>
<gene>
    <name evidence="6" type="ORF">H696_01857</name>
</gene>
<dbReference type="InterPro" id="IPR040446">
    <property type="entry name" value="RRP7"/>
</dbReference>
<dbReference type="EMBL" id="KB932203">
    <property type="protein sequence ID" value="KCV70911.1"/>
    <property type="molecule type" value="Genomic_DNA"/>
</dbReference>
<reference evidence="6" key="1">
    <citation type="submission" date="2013-04" db="EMBL/GenBank/DDBJ databases">
        <title>The Genome Sequence of Fonticula alba ATCC 38817.</title>
        <authorList>
            <consortium name="The Broad Institute Genomics Platform"/>
            <person name="Russ C."/>
            <person name="Cuomo C."/>
            <person name="Burger G."/>
            <person name="Gray M.W."/>
            <person name="Holland P.W.H."/>
            <person name="King N."/>
            <person name="Lang F.B.F."/>
            <person name="Roger A.J."/>
            <person name="Ruiz-Trillo I."/>
            <person name="Brown M."/>
            <person name="Walker B."/>
            <person name="Young S."/>
            <person name="Zeng Q."/>
            <person name="Gargeya S."/>
            <person name="Fitzgerald M."/>
            <person name="Haas B."/>
            <person name="Abouelleil A."/>
            <person name="Allen A.W."/>
            <person name="Alvarado L."/>
            <person name="Arachchi H.M."/>
            <person name="Berlin A.M."/>
            <person name="Chapman S.B."/>
            <person name="Gainer-Dewar J."/>
            <person name="Goldberg J."/>
            <person name="Griggs A."/>
            <person name="Gujja S."/>
            <person name="Hansen M."/>
            <person name="Howarth C."/>
            <person name="Imamovic A."/>
            <person name="Ireland A."/>
            <person name="Larimer J."/>
            <person name="McCowan C."/>
            <person name="Murphy C."/>
            <person name="Pearson M."/>
            <person name="Poon T.W."/>
            <person name="Priest M."/>
            <person name="Roberts A."/>
            <person name="Saif S."/>
            <person name="Shea T."/>
            <person name="Sisk P."/>
            <person name="Sykes S."/>
            <person name="Wortman J."/>
            <person name="Nusbaum C."/>
            <person name="Birren B."/>
        </authorList>
    </citation>
    <scope>NUCLEOTIDE SEQUENCE [LARGE SCALE GENOMIC DNA]</scope>
    <source>
        <strain evidence="6">ATCC 38817</strain>
    </source>
</reference>
<sequence length="351" mass="37586">MSASKSKTASKVSKRSKKAGAAAPVAAAAAAAAAAASDAGVLRKFAGYSVLPVTVTAPEAGVPAYPHTLFIRKHTSQTHGQVDSPEGSVLFVTNIPPVCSRAALAALFTDSASSVIGVTFGVLTEAVRDSEEVLGHHSVAHADFHVFPPRVCLASHALKVDLTPDEKAPGPDSLVALRHPRGTCAYVAFASAADVDRVLAWSAATPRELHLLGDISAVNRYKQTYAAFRPAEAALSARVDKLLMSLDSIMEARAQAERILASQPDDDGFVLVTSGSGNAAKKSSRPMVSTYSHQAELVADKGPKPKKELVNFYRFQQRQAKRDQLADLRRKFEEDKQKIERMKASRQFRPF</sequence>
<evidence type="ECO:0000313" key="7">
    <source>
        <dbReference type="Proteomes" id="UP000030693"/>
    </source>
</evidence>
<dbReference type="GO" id="GO:0032545">
    <property type="term" value="C:CURI complex"/>
    <property type="evidence" value="ECO:0007669"/>
    <property type="project" value="TreeGrafter"/>
</dbReference>
<evidence type="ECO:0000259" key="5">
    <source>
        <dbReference type="Pfam" id="PF17799"/>
    </source>
</evidence>
<dbReference type="PANTHER" id="PTHR13191:SF0">
    <property type="entry name" value="RIBOSOMAL RNA-PROCESSING PROTEIN 7 HOMOLOG A-RELATED"/>
    <property type="match status" value="1"/>
</dbReference>
<feature type="coiled-coil region" evidence="2">
    <location>
        <begin position="318"/>
        <end position="345"/>
    </location>
</feature>
<dbReference type="InterPro" id="IPR024326">
    <property type="entry name" value="RRP7_C"/>
</dbReference>
<dbReference type="AlphaFoldDB" id="A0A058Z9X0"/>
<proteinExistence type="inferred from homology"/>
<dbReference type="GO" id="GO:0000028">
    <property type="term" value="P:ribosomal small subunit assembly"/>
    <property type="evidence" value="ECO:0007669"/>
    <property type="project" value="TreeGrafter"/>
</dbReference>
<keyword evidence="7" id="KW-1185">Reference proteome</keyword>
<dbReference type="InterPro" id="IPR040447">
    <property type="entry name" value="RRM_Rrp7"/>
</dbReference>
<dbReference type="Pfam" id="PF17799">
    <property type="entry name" value="RRM_Rrp7"/>
    <property type="match status" value="1"/>
</dbReference>
<feature type="region of interest" description="Disordered" evidence="3">
    <location>
        <begin position="1"/>
        <end position="20"/>
    </location>
</feature>
<feature type="domain" description="Rrp7 RRM-like N-terminal" evidence="5">
    <location>
        <begin position="46"/>
        <end position="116"/>
    </location>
</feature>
<evidence type="ECO:0008006" key="8">
    <source>
        <dbReference type="Google" id="ProtNLM"/>
    </source>
</evidence>
<dbReference type="RefSeq" id="XP_009494034.1">
    <property type="nucleotide sequence ID" value="XM_009495759.1"/>
</dbReference>
<dbReference type="OrthoDB" id="5390at2759"/>
<dbReference type="GeneID" id="20526582"/>
<dbReference type="STRING" id="691883.A0A058Z9X0"/>
<dbReference type="GO" id="GO:0006364">
    <property type="term" value="P:rRNA processing"/>
    <property type="evidence" value="ECO:0007669"/>
    <property type="project" value="TreeGrafter"/>
</dbReference>
<dbReference type="PANTHER" id="PTHR13191">
    <property type="entry name" value="RIBOSOMAL RNA PROCESSING PROTEIN 7-RELATED"/>
    <property type="match status" value="1"/>
</dbReference>
<dbReference type="GO" id="GO:0034456">
    <property type="term" value="C:UTP-C complex"/>
    <property type="evidence" value="ECO:0007669"/>
    <property type="project" value="TreeGrafter"/>
</dbReference>
<dbReference type="CDD" id="cd12951">
    <property type="entry name" value="RRP7_Rrp7A"/>
    <property type="match status" value="1"/>
</dbReference>
<name>A0A058Z9X0_FONAL</name>
<evidence type="ECO:0000256" key="1">
    <source>
        <dbReference type="ARBA" id="ARBA00006110"/>
    </source>
</evidence>
<evidence type="ECO:0000256" key="3">
    <source>
        <dbReference type="SAM" id="MobiDB-lite"/>
    </source>
</evidence>
<evidence type="ECO:0000313" key="6">
    <source>
        <dbReference type="EMBL" id="KCV70911.1"/>
    </source>
</evidence>
<dbReference type="Proteomes" id="UP000030693">
    <property type="component" value="Unassembled WGS sequence"/>
</dbReference>